<comment type="subcellular location">
    <subcellularLocation>
        <location evidence="1">Nucleus</location>
    </subcellularLocation>
</comment>
<dbReference type="SUPFAM" id="SSF53098">
    <property type="entry name" value="Ribonuclease H-like"/>
    <property type="match status" value="1"/>
</dbReference>
<evidence type="ECO:0000313" key="15">
    <source>
        <dbReference type="EMBL" id="CAF4037764.1"/>
    </source>
</evidence>
<keyword evidence="5" id="KW-0539">Nucleus</keyword>
<dbReference type="InterPro" id="IPR008906">
    <property type="entry name" value="HATC_C_dom"/>
</dbReference>
<evidence type="ECO:0000313" key="17">
    <source>
        <dbReference type="Proteomes" id="UP000663870"/>
    </source>
</evidence>
<evidence type="ECO:0000313" key="11">
    <source>
        <dbReference type="EMBL" id="CAF1407777.1"/>
    </source>
</evidence>
<dbReference type="EMBL" id="CAJNOH010002241">
    <property type="protein sequence ID" value="CAF1282110.1"/>
    <property type="molecule type" value="Genomic_DNA"/>
</dbReference>
<dbReference type="EMBL" id="CAJNOO010003261">
    <property type="protein sequence ID" value="CAF1327480.1"/>
    <property type="molecule type" value="Genomic_DNA"/>
</dbReference>
<dbReference type="EMBL" id="CAJNOL010001709">
    <property type="protein sequence ID" value="CAF1407777.1"/>
    <property type="molecule type" value="Genomic_DNA"/>
</dbReference>
<sequence>MSNKLSKSQIEDKKKEIVSKIKEGRLCTTKERPTSAKGEFWSNLLRIKDMNGIYEPFVQCVICQQILSYEVKNGTNSLNLHVQSCTKKTSLPKSTMPIDNYVKKDISIPPDDKRMITVACSKYCAFDMRSFNSVNGEGFKQLCQALIDLSYKYGLAKLSKPSVEVLLPDRTNISRTIKQIANEYRLKMNDILREDLKEVKLIGISTDYWKNSYTSENFLTINIHYTKNDNPVTYMLKTLLFSGTKSGENTIRIIKSVLRSYDLDPDDKHIIYLTDNASNFVSGLKNEVASEQLSSDQEPTLHLVLPWINKLKSCCEIKNNELPTIKYFKKMILEQIKEKVWLTRLHDIATFLHPVTKNLLSYSQKERNDVYKATRDMMKTINIIEPDEKQKQISATAITSTSRKTPKKIKKDDFLQQDVMMEFAQENQPDSSEEEDDDEVDRYIKSKLIINHEESVLNWWKKWSITYPKLSILVRSLFGIPASSCTSERIFSASGRILEERRQRLNDDIVDDILFIRNFKGIIN</sequence>
<evidence type="ECO:0000313" key="7">
    <source>
        <dbReference type="EMBL" id="CAF1282110.1"/>
    </source>
</evidence>
<dbReference type="Proteomes" id="UP000663870">
    <property type="component" value="Unassembled WGS sequence"/>
</dbReference>
<dbReference type="Proteomes" id="UP000663836">
    <property type="component" value="Unassembled WGS sequence"/>
</dbReference>
<dbReference type="AlphaFoldDB" id="A0A819R7M3"/>
<evidence type="ECO:0000313" key="13">
    <source>
        <dbReference type="EMBL" id="CAF3703814.1"/>
    </source>
</evidence>
<evidence type="ECO:0000256" key="3">
    <source>
        <dbReference type="ARBA" id="ARBA00022771"/>
    </source>
</evidence>
<dbReference type="GO" id="GO:0005634">
    <property type="term" value="C:nucleus"/>
    <property type="evidence" value="ECO:0007669"/>
    <property type="project" value="UniProtKB-SubCell"/>
</dbReference>
<keyword evidence="17" id="KW-1185">Reference proteome</keyword>
<organism evidence="15 16">
    <name type="scientific">Rotaria sordida</name>
    <dbReference type="NCBI Taxonomy" id="392033"/>
    <lineage>
        <taxon>Eukaryota</taxon>
        <taxon>Metazoa</taxon>
        <taxon>Spiralia</taxon>
        <taxon>Gnathifera</taxon>
        <taxon>Rotifera</taxon>
        <taxon>Eurotatoria</taxon>
        <taxon>Bdelloidea</taxon>
        <taxon>Philodinida</taxon>
        <taxon>Philodinidae</taxon>
        <taxon>Rotaria</taxon>
    </lineage>
</organism>
<dbReference type="Proteomes" id="UP000663823">
    <property type="component" value="Unassembled WGS sequence"/>
</dbReference>
<keyword evidence="3" id="KW-0863">Zinc-finger</keyword>
<evidence type="ECO:0000259" key="6">
    <source>
        <dbReference type="Pfam" id="PF05699"/>
    </source>
</evidence>
<dbReference type="Gene3D" id="1.10.10.1070">
    <property type="entry name" value="Zinc finger, BED domain-containing"/>
    <property type="match status" value="1"/>
</dbReference>
<dbReference type="EMBL" id="CAJOBE010004918">
    <property type="protein sequence ID" value="CAF3953122.1"/>
    <property type="molecule type" value="Genomic_DNA"/>
</dbReference>
<reference evidence="15" key="1">
    <citation type="submission" date="2021-02" db="EMBL/GenBank/DDBJ databases">
        <authorList>
            <person name="Nowell W R."/>
        </authorList>
    </citation>
    <scope>NUCLEOTIDE SEQUENCE</scope>
</reference>
<evidence type="ECO:0000313" key="8">
    <source>
        <dbReference type="EMBL" id="CAF1294829.1"/>
    </source>
</evidence>
<dbReference type="EMBL" id="CAJNOU010002476">
    <property type="protein sequence ID" value="CAF1324509.1"/>
    <property type="molecule type" value="Genomic_DNA"/>
</dbReference>
<keyword evidence="2" id="KW-0479">Metal-binding</keyword>
<dbReference type="Proteomes" id="UP000663864">
    <property type="component" value="Unassembled WGS sequence"/>
</dbReference>
<evidence type="ECO:0000256" key="4">
    <source>
        <dbReference type="ARBA" id="ARBA00022833"/>
    </source>
</evidence>
<dbReference type="Proteomes" id="UP000663882">
    <property type="component" value="Unassembled WGS sequence"/>
</dbReference>
<dbReference type="Proteomes" id="UP000663889">
    <property type="component" value="Unassembled WGS sequence"/>
</dbReference>
<dbReference type="EMBL" id="CAJNOL010003384">
    <property type="protein sequence ID" value="CAF1560562.1"/>
    <property type="molecule type" value="Genomic_DNA"/>
</dbReference>
<evidence type="ECO:0000313" key="16">
    <source>
        <dbReference type="Proteomes" id="UP000663836"/>
    </source>
</evidence>
<dbReference type="EMBL" id="CAJOAX010001299">
    <property type="protein sequence ID" value="CAF3703814.1"/>
    <property type="molecule type" value="Genomic_DNA"/>
</dbReference>
<proteinExistence type="predicted"/>
<evidence type="ECO:0000256" key="5">
    <source>
        <dbReference type="ARBA" id="ARBA00023242"/>
    </source>
</evidence>
<comment type="caution">
    <text evidence="15">The sequence shown here is derived from an EMBL/GenBank/DDBJ whole genome shotgun (WGS) entry which is preliminary data.</text>
</comment>
<evidence type="ECO:0000313" key="14">
    <source>
        <dbReference type="EMBL" id="CAF3953122.1"/>
    </source>
</evidence>
<dbReference type="SUPFAM" id="SSF140996">
    <property type="entry name" value="Hermes dimerisation domain"/>
    <property type="match status" value="1"/>
</dbReference>
<dbReference type="SMART" id="SM00614">
    <property type="entry name" value="ZnF_BED"/>
    <property type="match status" value="1"/>
</dbReference>
<evidence type="ECO:0000313" key="9">
    <source>
        <dbReference type="EMBL" id="CAF1324509.1"/>
    </source>
</evidence>
<dbReference type="GO" id="GO:0046983">
    <property type="term" value="F:protein dimerization activity"/>
    <property type="evidence" value="ECO:0007669"/>
    <property type="project" value="InterPro"/>
</dbReference>
<evidence type="ECO:0000256" key="1">
    <source>
        <dbReference type="ARBA" id="ARBA00004123"/>
    </source>
</evidence>
<dbReference type="PANTHER" id="PTHR46481">
    <property type="entry name" value="ZINC FINGER BED DOMAIN-CONTAINING PROTEIN 4"/>
    <property type="match status" value="1"/>
</dbReference>
<evidence type="ECO:0000313" key="10">
    <source>
        <dbReference type="EMBL" id="CAF1327480.1"/>
    </source>
</evidence>
<dbReference type="InterPro" id="IPR052035">
    <property type="entry name" value="ZnF_BED_domain_contain"/>
</dbReference>
<accession>A0A819R7M3</accession>
<dbReference type="OrthoDB" id="10047691at2759"/>
<name>A0A819R7M3_9BILA</name>
<evidence type="ECO:0000256" key="2">
    <source>
        <dbReference type="ARBA" id="ARBA00022723"/>
    </source>
</evidence>
<dbReference type="EMBL" id="CAJOBD010005645">
    <property type="protein sequence ID" value="CAF4037764.1"/>
    <property type="molecule type" value="Genomic_DNA"/>
</dbReference>
<dbReference type="PANTHER" id="PTHR46481:SF10">
    <property type="entry name" value="ZINC FINGER BED DOMAIN-CONTAINING PROTEIN 39"/>
    <property type="match status" value="1"/>
</dbReference>
<keyword evidence="4" id="KW-0862">Zinc</keyword>
<dbReference type="Proteomes" id="UP000663874">
    <property type="component" value="Unassembled WGS sequence"/>
</dbReference>
<dbReference type="EMBL" id="CAJNOT010002208">
    <property type="protein sequence ID" value="CAF1294829.1"/>
    <property type="molecule type" value="Genomic_DNA"/>
</dbReference>
<dbReference type="Pfam" id="PF05699">
    <property type="entry name" value="Dimer_Tnp_hAT"/>
    <property type="match status" value="1"/>
</dbReference>
<dbReference type="InterPro" id="IPR012337">
    <property type="entry name" value="RNaseH-like_sf"/>
</dbReference>
<dbReference type="Proteomes" id="UP000663854">
    <property type="component" value="Unassembled WGS sequence"/>
</dbReference>
<protein>
    <recommendedName>
        <fullName evidence="6">HAT C-terminal dimerisation domain-containing protein</fullName>
    </recommendedName>
</protein>
<dbReference type="GO" id="GO:0008270">
    <property type="term" value="F:zinc ion binding"/>
    <property type="evidence" value="ECO:0007669"/>
    <property type="project" value="UniProtKB-KW"/>
</dbReference>
<feature type="domain" description="HAT C-terminal dimerisation" evidence="6">
    <location>
        <begin position="439"/>
        <end position="518"/>
    </location>
</feature>
<gene>
    <name evidence="14" type="ORF">FNK824_LOCUS23342</name>
    <name evidence="15" type="ORF">JBS370_LOCUS28324</name>
    <name evidence="11" type="ORF">JXQ802_LOCUS35092</name>
    <name evidence="12" type="ORF">JXQ802_LOCUS44322</name>
    <name evidence="13" type="ORF">OTI717_LOCUS12717</name>
    <name evidence="7" type="ORF">PYM288_LOCUS28938</name>
    <name evidence="10" type="ORF">RFH988_LOCUS31078</name>
    <name evidence="9" type="ORF">SEV965_LOCUS27490</name>
    <name evidence="8" type="ORF">ZHD862_LOCUS27645</name>
</gene>
<evidence type="ECO:0000313" key="12">
    <source>
        <dbReference type="EMBL" id="CAF1560562.1"/>
    </source>
</evidence>